<dbReference type="InterPro" id="IPR050090">
    <property type="entry name" value="Tyrosine_recombinase_XerCD"/>
</dbReference>
<dbReference type="AlphaFoldDB" id="A0A0U2WAC9"/>
<dbReference type="PROSITE" id="PS51900">
    <property type="entry name" value="CB"/>
    <property type="match status" value="1"/>
</dbReference>
<dbReference type="GO" id="GO:0015074">
    <property type="term" value="P:DNA integration"/>
    <property type="evidence" value="ECO:0007669"/>
    <property type="project" value="InterPro"/>
</dbReference>
<feature type="domain" description="Tyr recombinase" evidence="5">
    <location>
        <begin position="138"/>
        <end position="335"/>
    </location>
</feature>
<dbReference type="InterPro" id="IPR013762">
    <property type="entry name" value="Integrase-like_cat_sf"/>
</dbReference>
<dbReference type="PANTHER" id="PTHR30349">
    <property type="entry name" value="PHAGE INTEGRASE-RELATED"/>
    <property type="match status" value="1"/>
</dbReference>
<evidence type="ECO:0000256" key="1">
    <source>
        <dbReference type="ARBA" id="ARBA00008857"/>
    </source>
</evidence>
<feature type="domain" description="Core-binding (CB)" evidence="6">
    <location>
        <begin position="28"/>
        <end position="111"/>
    </location>
</feature>
<dbReference type="GO" id="GO:0006310">
    <property type="term" value="P:DNA recombination"/>
    <property type="evidence" value="ECO:0007669"/>
    <property type="project" value="UniProtKB-KW"/>
</dbReference>
<dbReference type="PATRIC" id="fig|162209.4.peg.2055"/>
<name>A0A0U2WAC9_9BACL</name>
<dbReference type="STRING" id="162209.IJ22_19400"/>
<dbReference type="EMBL" id="CP013652">
    <property type="protein sequence ID" value="ALS22314.1"/>
    <property type="molecule type" value="Genomic_DNA"/>
</dbReference>
<evidence type="ECO:0000313" key="7">
    <source>
        <dbReference type="EMBL" id="ALS22314.1"/>
    </source>
</evidence>
<dbReference type="Proteomes" id="UP000061660">
    <property type="component" value="Chromosome"/>
</dbReference>
<evidence type="ECO:0000313" key="8">
    <source>
        <dbReference type="Proteomes" id="UP000061660"/>
    </source>
</evidence>
<proteinExistence type="inferred from homology"/>
<dbReference type="SUPFAM" id="SSF56349">
    <property type="entry name" value="DNA breaking-rejoining enzymes"/>
    <property type="match status" value="1"/>
</dbReference>
<dbReference type="InterPro" id="IPR044068">
    <property type="entry name" value="CB"/>
</dbReference>
<gene>
    <name evidence="7" type="ORF">IJ22_19400</name>
</gene>
<dbReference type="Gene3D" id="1.10.443.10">
    <property type="entry name" value="Intergrase catalytic core"/>
    <property type="match status" value="1"/>
</dbReference>
<dbReference type="Pfam" id="PF00589">
    <property type="entry name" value="Phage_integrase"/>
    <property type="match status" value="1"/>
</dbReference>
<reference evidence="7 8" key="2">
    <citation type="journal article" date="2016" name="Genome Announc.">
        <title>Complete Genome Sequences of Two Interactive Moderate Thermophiles, Paenibacillus napthalenovorans 32O-Y and Paenibacillus sp. 32O-W.</title>
        <authorList>
            <person name="Butler R.R.III."/>
            <person name="Wang J."/>
            <person name="Stark B.C."/>
            <person name="Pombert J.F."/>
        </authorList>
    </citation>
    <scope>NUCLEOTIDE SEQUENCE [LARGE SCALE GENOMIC DNA]</scope>
    <source>
        <strain evidence="7 8">32O-Y</strain>
    </source>
</reference>
<dbReference type="InterPro" id="IPR002104">
    <property type="entry name" value="Integrase_catalytic"/>
</dbReference>
<evidence type="ECO:0000256" key="3">
    <source>
        <dbReference type="ARBA" id="ARBA00023172"/>
    </source>
</evidence>
<evidence type="ECO:0000256" key="2">
    <source>
        <dbReference type="ARBA" id="ARBA00023125"/>
    </source>
</evidence>
<accession>A0A0U2WAC9</accession>
<evidence type="ECO:0000256" key="4">
    <source>
        <dbReference type="PROSITE-ProRule" id="PRU01248"/>
    </source>
</evidence>
<comment type="similarity">
    <text evidence="1">Belongs to the 'phage' integrase family.</text>
</comment>
<dbReference type="PANTHER" id="PTHR30349:SF41">
    <property type="entry name" value="INTEGRASE_RECOMBINASE PROTEIN MJ0367-RELATED"/>
    <property type="match status" value="1"/>
</dbReference>
<evidence type="ECO:0000259" key="5">
    <source>
        <dbReference type="PROSITE" id="PS51898"/>
    </source>
</evidence>
<keyword evidence="8" id="KW-1185">Reference proteome</keyword>
<dbReference type="KEGG" id="pnp:IJ22_19400"/>
<dbReference type="PROSITE" id="PS51898">
    <property type="entry name" value="TYR_RECOMBINASE"/>
    <property type="match status" value="1"/>
</dbReference>
<reference evidence="8" key="1">
    <citation type="submission" date="2015-12" db="EMBL/GenBank/DDBJ databases">
        <title>Complete genome sequences of two moderately thermophilic Paenibacillus species.</title>
        <authorList>
            <person name="Butler R.III."/>
            <person name="Wang J."/>
            <person name="Stark B.C."/>
            <person name="Pombert J.-F."/>
        </authorList>
    </citation>
    <scope>NUCLEOTIDE SEQUENCE [LARGE SCALE GENOMIC DNA]</scope>
    <source>
        <strain evidence="8">32O-Y</strain>
    </source>
</reference>
<dbReference type="GO" id="GO:0003677">
    <property type="term" value="F:DNA binding"/>
    <property type="evidence" value="ECO:0007669"/>
    <property type="project" value="UniProtKB-UniRule"/>
</dbReference>
<evidence type="ECO:0008006" key="9">
    <source>
        <dbReference type="Google" id="ProtNLM"/>
    </source>
</evidence>
<keyword evidence="2 4" id="KW-0238">DNA-binding</keyword>
<dbReference type="CDD" id="cd00397">
    <property type="entry name" value="DNA_BRE_C"/>
    <property type="match status" value="1"/>
</dbReference>
<dbReference type="InterPro" id="IPR010998">
    <property type="entry name" value="Integrase_recombinase_N"/>
</dbReference>
<sequence length="337" mass="39630">MSKSERGTVYNRIFNIEEWKEVNQENKNIMEDFLEEYTQRKMKKSTIDQYKNDLRIVLIYIKRKLGNKCIFDLGKKDFRRFSIWLSEELKLSNARSNRLMSAVRSLLTYCEDDDDYDYDNNVAKKVKGLPKEPVRTNEDDFFLTFEQVMKLRQELINRGKLQYAVLLMVMFDSGGRRNEVSQIVKHGLLDGNKTNIVVGKRGKTFPLVYLNDTRELIAEYLKQRGEDDIDSLWIIGSGENKKPAGYDVLYDRVVYMSKVLSEIEGKDIQFFPHSLRHSRAECLLQGEDLRILDEEGKPKKFKLEEVQLFLHHSDPKTTQGYAKDHSEEMINNMFNFA</sequence>
<dbReference type="RefSeq" id="WP_062408617.1">
    <property type="nucleotide sequence ID" value="NZ_CP013652.1"/>
</dbReference>
<dbReference type="OrthoDB" id="2804510at2"/>
<evidence type="ECO:0000259" key="6">
    <source>
        <dbReference type="PROSITE" id="PS51900"/>
    </source>
</evidence>
<dbReference type="Gene3D" id="1.10.150.130">
    <property type="match status" value="1"/>
</dbReference>
<protein>
    <recommendedName>
        <fullName evidence="9">Integrase</fullName>
    </recommendedName>
</protein>
<keyword evidence="3" id="KW-0233">DNA recombination</keyword>
<dbReference type="InterPro" id="IPR011010">
    <property type="entry name" value="DNA_brk_join_enz"/>
</dbReference>
<organism evidence="7 8">
    <name type="scientific">Paenibacillus naphthalenovorans</name>
    <dbReference type="NCBI Taxonomy" id="162209"/>
    <lineage>
        <taxon>Bacteria</taxon>
        <taxon>Bacillati</taxon>
        <taxon>Bacillota</taxon>
        <taxon>Bacilli</taxon>
        <taxon>Bacillales</taxon>
        <taxon>Paenibacillaceae</taxon>
        <taxon>Paenibacillus</taxon>
    </lineage>
</organism>